<dbReference type="PANTHER" id="PTHR33221">
    <property type="entry name" value="WINGED HELIX-TURN-HELIX TRANSCRIPTIONAL REGULATOR, RRF2 FAMILY"/>
    <property type="match status" value="1"/>
</dbReference>
<keyword evidence="1" id="KW-0238">DNA-binding</keyword>
<name>A0A9D5X4N7_9ACTN</name>
<sequence>MAGMFSTKGMYALRAMADLAVHDGWVSLGDVSERQNISRKYLEQVIALMHKAGYVESLRGKGGGYRLTRKPEDYTLGEILRAAEGNLAPASCLNCTNTTLCPQMESCTTINIWRDLGRMTSSFLDSKTLADIARNEGNMHVSPADNPTAE</sequence>
<protein>
    <submittedName>
        <fullName evidence="2">RrF2 family transcriptional regulator</fullName>
    </submittedName>
</protein>
<reference evidence="2" key="1">
    <citation type="submission" date="2020-04" db="EMBL/GenBank/DDBJ databases">
        <title>Deep metagenomics examines the oral microbiome during advanced dental caries in children, revealing novel taxa and co-occurrences with host molecules.</title>
        <authorList>
            <person name="Baker J.L."/>
            <person name="Morton J.T."/>
            <person name="Dinis M."/>
            <person name="Alvarez R."/>
            <person name="Tran N.C."/>
            <person name="Knight R."/>
            <person name="Edlund A."/>
        </authorList>
    </citation>
    <scope>NUCLEOTIDE SEQUENCE</scope>
    <source>
        <strain evidence="2">JCVI_3_bin.11</strain>
    </source>
</reference>
<dbReference type="NCBIfam" id="TIGR00738">
    <property type="entry name" value="rrf2_super"/>
    <property type="match status" value="1"/>
</dbReference>
<dbReference type="InterPro" id="IPR036390">
    <property type="entry name" value="WH_DNA-bd_sf"/>
</dbReference>
<dbReference type="InterPro" id="IPR036388">
    <property type="entry name" value="WH-like_DNA-bd_sf"/>
</dbReference>
<dbReference type="Gene3D" id="1.10.10.10">
    <property type="entry name" value="Winged helix-like DNA-binding domain superfamily/Winged helix DNA-binding domain"/>
    <property type="match status" value="1"/>
</dbReference>
<dbReference type="SUPFAM" id="SSF46785">
    <property type="entry name" value="Winged helix' DNA-binding domain"/>
    <property type="match status" value="1"/>
</dbReference>
<dbReference type="PANTHER" id="PTHR33221:SF5">
    <property type="entry name" value="HTH-TYPE TRANSCRIPTIONAL REGULATOR ISCR"/>
    <property type="match status" value="1"/>
</dbReference>
<accession>A0A9D5X4N7</accession>
<evidence type="ECO:0000256" key="1">
    <source>
        <dbReference type="ARBA" id="ARBA00023125"/>
    </source>
</evidence>
<evidence type="ECO:0000313" key="3">
    <source>
        <dbReference type="Proteomes" id="UP000787322"/>
    </source>
</evidence>
<dbReference type="RefSeq" id="WP_035428255.1">
    <property type="nucleotide sequence ID" value="NZ_CAUUSI010000004.1"/>
</dbReference>
<dbReference type="AlphaFoldDB" id="A0A9D5X4N7"/>
<dbReference type="GO" id="GO:0003700">
    <property type="term" value="F:DNA-binding transcription factor activity"/>
    <property type="evidence" value="ECO:0007669"/>
    <property type="project" value="TreeGrafter"/>
</dbReference>
<dbReference type="InterPro" id="IPR000944">
    <property type="entry name" value="Tscrpt_reg_Rrf2"/>
</dbReference>
<dbReference type="PROSITE" id="PS51197">
    <property type="entry name" value="HTH_RRF2_2"/>
    <property type="match status" value="1"/>
</dbReference>
<gene>
    <name evidence="2" type="ORF">HXK24_02365</name>
</gene>
<dbReference type="GO" id="GO:0003677">
    <property type="term" value="F:DNA binding"/>
    <property type="evidence" value="ECO:0007669"/>
    <property type="project" value="UniProtKB-KW"/>
</dbReference>
<comment type="caution">
    <text evidence="2">The sequence shown here is derived from an EMBL/GenBank/DDBJ whole genome shotgun (WGS) entry which is preliminary data.</text>
</comment>
<dbReference type="Pfam" id="PF02082">
    <property type="entry name" value="Rrf2"/>
    <property type="match status" value="1"/>
</dbReference>
<dbReference type="GO" id="GO:0005829">
    <property type="term" value="C:cytosol"/>
    <property type="evidence" value="ECO:0007669"/>
    <property type="project" value="TreeGrafter"/>
</dbReference>
<dbReference type="EMBL" id="JABZGU010000031">
    <property type="protein sequence ID" value="MBF4802652.1"/>
    <property type="molecule type" value="Genomic_DNA"/>
</dbReference>
<evidence type="ECO:0000313" key="2">
    <source>
        <dbReference type="EMBL" id="MBF4802652.1"/>
    </source>
</evidence>
<proteinExistence type="predicted"/>
<organism evidence="2 3">
    <name type="scientific">Lancefieldella parvula</name>
    <dbReference type="NCBI Taxonomy" id="1382"/>
    <lineage>
        <taxon>Bacteria</taxon>
        <taxon>Bacillati</taxon>
        <taxon>Actinomycetota</taxon>
        <taxon>Coriobacteriia</taxon>
        <taxon>Coriobacteriales</taxon>
        <taxon>Atopobiaceae</taxon>
        <taxon>Lancefieldella</taxon>
    </lineage>
</organism>
<dbReference type="Proteomes" id="UP000787322">
    <property type="component" value="Unassembled WGS sequence"/>
</dbReference>